<sequence length="154" mass="17372">MGSNPTKSVLHQAQVQLRKCEFCKADKDIYYTCDQCQVYACRKCAILHQESSPNHVITETGSNSPKTMQLMSESEQHATSVLCQAQVHVRQTSESVHQEQDHSICGLCHTEIIAPNRCVKCQIHMCLKCCIVHIQSSHSIKTIDDMIQLKENSN</sequence>
<evidence type="ECO:0008006" key="3">
    <source>
        <dbReference type="Google" id="ProtNLM"/>
    </source>
</evidence>
<accession>A0A8S3RFY5</accession>
<comment type="caution">
    <text evidence="1">The sequence shown here is derived from an EMBL/GenBank/DDBJ whole genome shotgun (WGS) entry which is preliminary data.</text>
</comment>
<proteinExistence type="predicted"/>
<gene>
    <name evidence="1" type="ORF">MEDL_20085</name>
</gene>
<evidence type="ECO:0000313" key="2">
    <source>
        <dbReference type="Proteomes" id="UP000683360"/>
    </source>
</evidence>
<dbReference type="AlphaFoldDB" id="A0A8S3RFY5"/>
<name>A0A8S3RFY5_MYTED</name>
<reference evidence="1" key="1">
    <citation type="submission" date="2021-03" db="EMBL/GenBank/DDBJ databases">
        <authorList>
            <person name="Bekaert M."/>
        </authorList>
    </citation>
    <scope>NUCLEOTIDE SEQUENCE</scope>
</reference>
<keyword evidence="2" id="KW-1185">Reference proteome</keyword>
<evidence type="ECO:0000313" key="1">
    <source>
        <dbReference type="EMBL" id="CAG2205679.1"/>
    </source>
</evidence>
<protein>
    <recommendedName>
        <fullName evidence="3">B box-type domain-containing protein</fullName>
    </recommendedName>
</protein>
<organism evidence="1 2">
    <name type="scientific">Mytilus edulis</name>
    <name type="common">Blue mussel</name>
    <dbReference type="NCBI Taxonomy" id="6550"/>
    <lineage>
        <taxon>Eukaryota</taxon>
        <taxon>Metazoa</taxon>
        <taxon>Spiralia</taxon>
        <taxon>Lophotrochozoa</taxon>
        <taxon>Mollusca</taxon>
        <taxon>Bivalvia</taxon>
        <taxon>Autobranchia</taxon>
        <taxon>Pteriomorphia</taxon>
        <taxon>Mytilida</taxon>
        <taxon>Mytiloidea</taxon>
        <taxon>Mytilidae</taxon>
        <taxon>Mytilinae</taxon>
        <taxon>Mytilus</taxon>
    </lineage>
</organism>
<dbReference type="EMBL" id="CAJPWZ010001029">
    <property type="protein sequence ID" value="CAG2205679.1"/>
    <property type="molecule type" value="Genomic_DNA"/>
</dbReference>
<dbReference type="Proteomes" id="UP000683360">
    <property type="component" value="Unassembled WGS sequence"/>
</dbReference>